<dbReference type="InterPro" id="IPR011856">
    <property type="entry name" value="tRNA_endonuc-like_dom_sf"/>
</dbReference>
<dbReference type="STRING" id="290397.Adeh_3277"/>
<dbReference type="EMBL" id="CP000251">
    <property type="protein sequence ID" value="ABC83045.1"/>
    <property type="molecule type" value="Genomic_DNA"/>
</dbReference>
<dbReference type="eggNOG" id="ENOG5030INI">
    <property type="taxonomic scope" value="Bacteria"/>
</dbReference>
<organism evidence="1 2">
    <name type="scientific">Anaeromyxobacter dehalogenans (strain 2CP-C)</name>
    <dbReference type="NCBI Taxonomy" id="290397"/>
    <lineage>
        <taxon>Bacteria</taxon>
        <taxon>Pseudomonadati</taxon>
        <taxon>Myxococcota</taxon>
        <taxon>Myxococcia</taxon>
        <taxon>Myxococcales</taxon>
        <taxon>Cystobacterineae</taxon>
        <taxon>Anaeromyxobacteraceae</taxon>
        <taxon>Anaeromyxobacter</taxon>
    </lineage>
</organism>
<evidence type="ECO:0000313" key="1">
    <source>
        <dbReference type="EMBL" id="ABC83045.1"/>
    </source>
</evidence>
<dbReference type="HOGENOM" id="CLU_730848_0_0_7"/>
<dbReference type="OrthoDB" id="506280at2"/>
<sequence>MDKHLSPFVFGADLSKEDGHIAWPAYRQTSAKEVGFAERWLQNAIERDPSLVVSPCTQAGFTNERWWFWASEFPVDVGSIDILLVSESGRVAIVETKLSTNPEARRSVLAQLLDYAVHLGEVEVEALPDVPEGVEASSEEIARRIHEERDYLLVVAGDQLNPRAVKLGRTLLGDHMLNEWELALVEVTVFERMSDAGGPKHILVPHIKAAIEVERRQTVKVEVEGDRSRVLVERLEPGKEEGPNGPWTEQSFLAALGQAPHMRPISNLAVKLTEIERTFPGAHVRWGTGKGASALLKKNGRTLIEIYVGWGHIVLAKDTVALEGALGKAGAKRWLEVLTSLFPEQMKMTKPTVRGSDPRLAEVLPLVVEVLGIASTKS</sequence>
<reference evidence="1" key="1">
    <citation type="submission" date="2006-01" db="EMBL/GenBank/DDBJ databases">
        <title>Complete sequence of Anaeromyxobacter dehalogenans 2CP-C.</title>
        <authorList>
            <consortium name="US DOE Joint Genome Institute"/>
            <person name="Copeland A."/>
            <person name="Lucas S."/>
            <person name="Lapidus A."/>
            <person name="Barry K."/>
            <person name="Detter J.C."/>
            <person name="Glavina T."/>
            <person name="Hammon N."/>
            <person name="Israni S."/>
            <person name="Pitluck S."/>
            <person name="Brettin T."/>
            <person name="Bruce D."/>
            <person name="Han C."/>
            <person name="Tapia R."/>
            <person name="Gilna P."/>
            <person name="Kiss H."/>
            <person name="Schmutz J."/>
            <person name="Larimer F."/>
            <person name="Land M."/>
            <person name="Kyrpides N."/>
            <person name="Anderson I."/>
            <person name="Sanford R.A."/>
            <person name="Ritalahti K.M."/>
            <person name="Thomas H.S."/>
            <person name="Kirby J.R."/>
            <person name="Zhulin I.B."/>
            <person name="Loeffler F.E."/>
            <person name="Richardson P."/>
        </authorList>
    </citation>
    <scope>NUCLEOTIDE SEQUENCE</scope>
    <source>
        <strain evidence="1">2CP-C</strain>
    </source>
</reference>
<evidence type="ECO:0000313" key="2">
    <source>
        <dbReference type="Proteomes" id="UP000001935"/>
    </source>
</evidence>
<dbReference type="Gene3D" id="3.40.1350.10">
    <property type="match status" value="1"/>
</dbReference>
<dbReference type="Proteomes" id="UP000001935">
    <property type="component" value="Chromosome"/>
</dbReference>
<protein>
    <submittedName>
        <fullName evidence="1">Uncharacterized protein</fullName>
    </submittedName>
</protein>
<gene>
    <name evidence="1" type="ordered locus">Adeh_3277</name>
</gene>
<dbReference type="KEGG" id="ade:Adeh_3277"/>
<dbReference type="RefSeq" id="WP_011422327.1">
    <property type="nucleotide sequence ID" value="NC_007760.1"/>
</dbReference>
<dbReference type="GO" id="GO:0003676">
    <property type="term" value="F:nucleic acid binding"/>
    <property type="evidence" value="ECO:0007669"/>
    <property type="project" value="InterPro"/>
</dbReference>
<proteinExistence type="predicted"/>
<accession>Q2IEN3</accession>
<name>Q2IEN3_ANADE</name>
<dbReference type="AlphaFoldDB" id="Q2IEN3"/>